<dbReference type="AlphaFoldDB" id="A0A135TA75"/>
<sequence>MNNPSEVSTILESDFHVPALDFTGVTYAFDISSATTSSTDARDFDTIEWNSLNGHRMFFCSSPSTGNNLLPTHRPEVIDPQTSNRSSFLGVPKSEAQPCEVIRAFQAFDLSISGGLDDQSAIFSHSAFTDALENPRSKSNNEDENTAGTLNRTAKASISPVPNKRRRFDTSSDGLSTPGECSYCKSVCGDAKRLRFVSLNRLRYSHNNLWV</sequence>
<name>A0A135TA75_9PEZI</name>
<evidence type="ECO:0000313" key="2">
    <source>
        <dbReference type="EMBL" id="KXH45081.1"/>
    </source>
</evidence>
<comment type="caution">
    <text evidence="2">The sequence shown here is derived from an EMBL/GenBank/DDBJ whole genome shotgun (WGS) entry which is preliminary data.</text>
</comment>
<accession>A0A135TA75</accession>
<protein>
    <submittedName>
        <fullName evidence="2">Uncharacterized protein</fullName>
    </submittedName>
</protein>
<organism evidence="2 3">
    <name type="scientific">Colletotrichum simmondsii</name>
    <dbReference type="NCBI Taxonomy" id="703756"/>
    <lineage>
        <taxon>Eukaryota</taxon>
        <taxon>Fungi</taxon>
        <taxon>Dikarya</taxon>
        <taxon>Ascomycota</taxon>
        <taxon>Pezizomycotina</taxon>
        <taxon>Sordariomycetes</taxon>
        <taxon>Hypocreomycetidae</taxon>
        <taxon>Glomerellales</taxon>
        <taxon>Glomerellaceae</taxon>
        <taxon>Colletotrichum</taxon>
        <taxon>Colletotrichum acutatum species complex</taxon>
    </lineage>
</organism>
<proteinExistence type="predicted"/>
<feature type="region of interest" description="Disordered" evidence="1">
    <location>
        <begin position="132"/>
        <end position="177"/>
    </location>
</feature>
<feature type="compositionally biased region" description="Polar residues" evidence="1">
    <location>
        <begin position="146"/>
        <end position="156"/>
    </location>
</feature>
<evidence type="ECO:0000313" key="3">
    <source>
        <dbReference type="Proteomes" id="UP000070328"/>
    </source>
</evidence>
<reference evidence="2 3" key="1">
    <citation type="submission" date="2014-02" db="EMBL/GenBank/DDBJ databases">
        <title>The genome sequence of Colletotrichum simmondsii CBS122122.</title>
        <authorList>
            <person name="Baroncelli R."/>
            <person name="Thon M.R."/>
        </authorList>
    </citation>
    <scope>NUCLEOTIDE SEQUENCE [LARGE SCALE GENOMIC DNA]</scope>
    <source>
        <strain evidence="2 3">CBS122122</strain>
    </source>
</reference>
<dbReference type="Proteomes" id="UP000070328">
    <property type="component" value="Unassembled WGS sequence"/>
</dbReference>
<dbReference type="EMBL" id="JFBX01000230">
    <property type="protein sequence ID" value="KXH45081.1"/>
    <property type="molecule type" value="Genomic_DNA"/>
</dbReference>
<gene>
    <name evidence="2" type="ORF">CSIM01_01210</name>
</gene>
<evidence type="ECO:0000256" key="1">
    <source>
        <dbReference type="SAM" id="MobiDB-lite"/>
    </source>
</evidence>
<keyword evidence="3" id="KW-1185">Reference proteome</keyword>